<dbReference type="EMBL" id="CM004395">
    <property type="protein sequence ID" value="OAY40596.1"/>
    <property type="molecule type" value="Genomic_DNA"/>
</dbReference>
<sequence>MGQTISKSINRFEHKHNWDVTWCPVEEKLQGGCEAIGGEFVCFVHFSRKYGLEMMPKNCKCSPSGSDQKLCTCDIIC</sequence>
<evidence type="ECO:0000256" key="2">
    <source>
        <dbReference type="ARBA" id="ARBA00006722"/>
    </source>
</evidence>
<evidence type="ECO:0000256" key="1">
    <source>
        <dbReference type="ARBA" id="ARBA00004613"/>
    </source>
</evidence>
<dbReference type="InterPro" id="IPR010682">
    <property type="entry name" value="SCRL"/>
</dbReference>
<name>A0A2C9V7H1_MANES</name>
<evidence type="ECO:0000256" key="4">
    <source>
        <dbReference type="ARBA" id="ARBA00022729"/>
    </source>
</evidence>
<proteinExistence type="inferred from homology"/>
<dbReference type="GO" id="GO:0007165">
    <property type="term" value="P:signal transduction"/>
    <property type="evidence" value="ECO:0007669"/>
    <property type="project" value="InterPro"/>
</dbReference>
<comment type="subcellular location">
    <subcellularLocation>
        <location evidence="1">Secreted</location>
    </subcellularLocation>
</comment>
<dbReference type="PANTHER" id="PTHR34450:SF9">
    <property type="entry name" value="DEFENSIN-LIKE PROTEIN 242-RELATED"/>
    <property type="match status" value="1"/>
</dbReference>
<organism evidence="5">
    <name type="scientific">Manihot esculenta</name>
    <name type="common">Cassava</name>
    <name type="synonym">Jatropha manihot</name>
    <dbReference type="NCBI Taxonomy" id="3983"/>
    <lineage>
        <taxon>Eukaryota</taxon>
        <taxon>Viridiplantae</taxon>
        <taxon>Streptophyta</taxon>
        <taxon>Embryophyta</taxon>
        <taxon>Tracheophyta</taxon>
        <taxon>Spermatophyta</taxon>
        <taxon>Magnoliopsida</taxon>
        <taxon>eudicotyledons</taxon>
        <taxon>Gunneridae</taxon>
        <taxon>Pentapetalae</taxon>
        <taxon>rosids</taxon>
        <taxon>fabids</taxon>
        <taxon>Malpighiales</taxon>
        <taxon>Euphorbiaceae</taxon>
        <taxon>Crotonoideae</taxon>
        <taxon>Manihoteae</taxon>
        <taxon>Manihot</taxon>
    </lineage>
</organism>
<keyword evidence="3" id="KW-0964">Secreted</keyword>
<dbReference type="GO" id="GO:0005576">
    <property type="term" value="C:extracellular region"/>
    <property type="evidence" value="ECO:0007669"/>
    <property type="project" value="UniProtKB-SubCell"/>
</dbReference>
<dbReference type="PANTHER" id="PTHR34450">
    <property type="entry name" value="DEFENSIN-LIKE PROTEIN 245-RELATED"/>
    <property type="match status" value="1"/>
</dbReference>
<accession>A0A2C9V7H1</accession>
<evidence type="ECO:0000256" key="3">
    <source>
        <dbReference type="ARBA" id="ARBA00022525"/>
    </source>
</evidence>
<comment type="similarity">
    <text evidence="2">Belongs to the DEFL family.</text>
</comment>
<protein>
    <submittedName>
        <fullName evidence="5">Uncharacterized protein</fullName>
    </submittedName>
</protein>
<dbReference type="AlphaFoldDB" id="A0A2C9V7H1"/>
<keyword evidence="4" id="KW-0732">Signal</keyword>
<dbReference type="Pfam" id="PF06876">
    <property type="entry name" value="SCRL"/>
    <property type="match status" value="1"/>
</dbReference>
<reference evidence="5" key="1">
    <citation type="submission" date="2016-02" db="EMBL/GenBank/DDBJ databases">
        <title>WGS assembly of Manihot esculenta.</title>
        <authorList>
            <person name="Bredeson J.V."/>
            <person name="Prochnik S.E."/>
            <person name="Lyons J.B."/>
            <person name="Schmutz J."/>
            <person name="Grimwood J."/>
            <person name="Vrebalov J."/>
            <person name="Bart R.S."/>
            <person name="Amuge T."/>
            <person name="Ferguson M.E."/>
            <person name="Green R."/>
            <person name="Putnam N."/>
            <person name="Stites J."/>
            <person name="Rounsley S."/>
            <person name="Rokhsar D.S."/>
        </authorList>
    </citation>
    <scope>NUCLEOTIDE SEQUENCE [LARGE SCALE GENOMIC DNA]</scope>
    <source>
        <tissue evidence="5">Leaf</tissue>
    </source>
</reference>
<evidence type="ECO:0000313" key="5">
    <source>
        <dbReference type="EMBL" id="OAY40596.1"/>
    </source>
</evidence>
<gene>
    <name evidence="5" type="ORF">MANES_09G034600</name>
</gene>